<name>A0A448X2U9_9PLAT</name>
<evidence type="ECO:0000313" key="1">
    <source>
        <dbReference type="EMBL" id="VEL26419.1"/>
    </source>
</evidence>
<protein>
    <submittedName>
        <fullName evidence="1">Uncharacterized protein</fullName>
    </submittedName>
</protein>
<reference evidence="1" key="1">
    <citation type="submission" date="2018-11" db="EMBL/GenBank/DDBJ databases">
        <authorList>
            <consortium name="Pathogen Informatics"/>
        </authorList>
    </citation>
    <scope>NUCLEOTIDE SEQUENCE</scope>
</reference>
<proteinExistence type="predicted"/>
<gene>
    <name evidence="1" type="ORF">PXEA_LOCUS19859</name>
</gene>
<dbReference type="EMBL" id="CAAALY010080104">
    <property type="protein sequence ID" value="VEL26419.1"/>
    <property type="molecule type" value="Genomic_DNA"/>
</dbReference>
<dbReference type="Proteomes" id="UP000784294">
    <property type="component" value="Unassembled WGS sequence"/>
</dbReference>
<comment type="caution">
    <text evidence="1">The sequence shown here is derived from an EMBL/GenBank/DDBJ whole genome shotgun (WGS) entry which is preliminary data.</text>
</comment>
<sequence>MAIQPRPLEHSICFDLALQRFMPPLHGSITPLTCLYGSCFCECTLDCHPSNMFHRRPVMELGPSTCHRRVF</sequence>
<evidence type="ECO:0000313" key="2">
    <source>
        <dbReference type="Proteomes" id="UP000784294"/>
    </source>
</evidence>
<accession>A0A448X2U9</accession>
<keyword evidence="2" id="KW-1185">Reference proteome</keyword>
<organism evidence="1 2">
    <name type="scientific">Protopolystoma xenopodis</name>
    <dbReference type="NCBI Taxonomy" id="117903"/>
    <lineage>
        <taxon>Eukaryota</taxon>
        <taxon>Metazoa</taxon>
        <taxon>Spiralia</taxon>
        <taxon>Lophotrochozoa</taxon>
        <taxon>Platyhelminthes</taxon>
        <taxon>Monogenea</taxon>
        <taxon>Polyopisthocotylea</taxon>
        <taxon>Polystomatidea</taxon>
        <taxon>Polystomatidae</taxon>
        <taxon>Protopolystoma</taxon>
    </lineage>
</organism>
<dbReference type="AlphaFoldDB" id="A0A448X2U9"/>